<dbReference type="InterPro" id="IPR022929">
    <property type="entry name" value="Put_MntP"/>
</dbReference>
<evidence type="ECO:0000256" key="4">
    <source>
        <dbReference type="ARBA" id="ARBA00022989"/>
    </source>
</evidence>
<keyword evidence="3 8" id="KW-0812">Transmembrane</keyword>
<evidence type="ECO:0000313" key="9">
    <source>
        <dbReference type="EMBL" id="NIJ59621.1"/>
    </source>
</evidence>
<feature type="transmembrane region" description="Helical" evidence="8">
    <location>
        <begin position="130"/>
        <end position="150"/>
    </location>
</feature>
<evidence type="ECO:0000256" key="1">
    <source>
        <dbReference type="ARBA" id="ARBA00022448"/>
    </source>
</evidence>
<dbReference type="Proteomes" id="UP001429580">
    <property type="component" value="Unassembled WGS sequence"/>
</dbReference>
<protein>
    <recommendedName>
        <fullName evidence="8">Putative manganese efflux pump MntP</fullName>
    </recommendedName>
</protein>
<comment type="caution">
    <text evidence="9">The sequence shown here is derived from an EMBL/GenBank/DDBJ whole genome shotgun (WGS) entry which is preliminary data.</text>
</comment>
<feature type="transmembrane region" description="Helical" evidence="8">
    <location>
        <begin position="102"/>
        <end position="124"/>
    </location>
</feature>
<feature type="transmembrane region" description="Helical" evidence="8">
    <location>
        <begin position="39"/>
        <end position="65"/>
    </location>
</feature>
<comment type="function">
    <text evidence="8">Probably functions as a manganese efflux pump.</text>
</comment>
<organism evidence="9 10">
    <name type="scientific">Pseudochelatococcus lubricantis</name>
    <dbReference type="NCBI Taxonomy" id="1538102"/>
    <lineage>
        <taxon>Bacteria</taxon>
        <taxon>Pseudomonadati</taxon>
        <taxon>Pseudomonadota</taxon>
        <taxon>Alphaproteobacteria</taxon>
        <taxon>Hyphomicrobiales</taxon>
        <taxon>Chelatococcaceae</taxon>
        <taxon>Pseudochelatococcus</taxon>
    </lineage>
</organism>
<evidence type="ECO:0000256" key="5">
    <source>
        <dbReference type="ARBA" id="ARBA00023065"/>
    </source>
</evidence>
<dbReference type="PANTHER" id="PTHR35529">
    <property type="entry name" value="MANGANESE EFFLUX PUMP MNTP-RELATED"/>
    <property type="match status" value="1"/>
</dbReference>
<dbReference type="InterPro" id="IPR003810">
    <property type="entry name" value="Mntp/YtaF"/>
</dbReference>
<evidence type="ECO:0000313" key="10">
    <source>
        <dbReference type="Proteomes" id="UP001429580"/>
    </source>
</evidence>
<dbReference type="Pfam" id="PF02659">
    <property type="entry name" value="Mntp"/>
    <property type="match status" value="1"/>
</dbReference>
<comment type="subcellular location">
    <subcellularLocation>
        <location evidence="8">Cell membrane</location>
        <topology evidence="8">Multi-pass membrane protein</topology>
    </subcellularLocation>
</comment>
<evidence type="ECO:0000256" key="6">
    <source>
        <dbReference type="ARBA" id="ARBA00023136"/>
    </source>
</evidence>
<dbReference type="RefSeq" id="WP_166955153.1">
    <property type="nucleotide sequence ID" value="NZ_JAASQI010000009.1"/>
</dbReference>
<reference evidence="9 10" key="1">
    <citation type="submission" date="2020-03" db="EMBL/GenBank/DDBJ databases">
        <title>Genomic Encyclopedia of Type Strains, Phase IV (KMG-IV): sequencing the most valuable type-strain genomes for metagenomic binning, comparative biology and taxonomic classification.</title>
        <authorList>
            <person name="Goeker M."/>
        </authorList>
    </citation>
    <scope>NUCLEOTIDE SEQUENCE [LARGE SCALE GENOMIC DNA]</scope>
    <source>
        <strain evidence="9 10">DSM 103870</strain>
    </source>
</reference>
<feature type="transmembrane region" description="Helical" evidence="8">
    <location>
        <begin position="71"/>
        <end position="90"/>
    </location>
</feature>
<proteinExistence type="inferred from homology"/>
<evidence type="ECO:0000256" key="8">
    <source>
        <dbReference type="HAMAP-Rule" id="MF_01521"/>
    </source>
</evidence>
<evidence type="ECO:0000256" key="2">
    <source>
        <dbReference type="ARBA" id="ARBA00022475"/>
    </source>
</evidence>
<dbReference type="HAMAP" id="MF_01521">
    <property type="entry name" value="MntP_pump"/>
    <property type="match status" value="1"/>
</dbReference>
<dbReference type="EMBL" id="JAASQI010000009">
    <property type="protein sequence ID" value="NIJ59621.1"/>
    <property type="molecule type" value="Genomic_DNA"/>
</dbReference>
<dbReference type="PANTHER" id="PTHR35529:SF1">
    <property type="entry name" value="MANGANESE EFFLUX PUMP MNTP-RELATED"/>
    <property type="match status" value="1"/>
</dbReference>
<keyword evidence="1 8" id="KW-0813">Transport</keyword>
<keyword evidence="7 8" id="KW-0464">Manganese</keyword>
<evidence type="ECO:0000256" key="7">
    <source>
        <dbReference type="ARBA" id="ARBA00023211"/>
    </source>
</evidence>
<evidence type="ECO:0000256" key="3">
    <source>
        <dbReference type="ARBA" id="ARBA00022692"/>
    </source>
</evidence>
<feature type="transmembrane region" description="Helical" evidence="8">
    <location>
        <begin position="6"/>
        <end position="27"/>
    </location>
</feature>
<comment type="similarity">
    <text evidence="8">Belongs to the MntP (TC 9.B.29) family.</text>
</comment>
<keyword evidence="2 8" id="KW-1003">Cell membrane</keyword>
<keyword evidence="10" id="KW-1185">Reference proteome</keyword>
<gene>
    <name evidence="8" type="primary">mntP</name>
    <name evidence="9" type="ORF">FHS82_003479</name>
</gene>
<sequence length="186" mass="18886">MSPVAIGVLAISMSIDAFIASVGKGASSHRPSFGNAIRTGAIFGVVEALTPLIGWAAGVAASQYIAAVDHWIAFALLAAVGLHMIFQASTRKEEAAPASHSLWAIVVTAVGTSLDAMAVGVSLAFLNVNILAIAVAIGFATMVMSSIGMLAGRFLGQRFGRIAEAAGGCALFGLGAMILFDHLTKG</sequence>
<name>A0ABX0V324_9HYPH</name>
<accession>A0ABX0V324</accession>
<keyword evidence="6 8" id="KW-0472">Membrane</keyword>
<feature type="transmembrane region" description="Helical" evidence="8">
    <location>
        <begin position="162"/>
        <end position="180"/>
    </location>
</feature>
<keyword evidence="5 8" id="KW-0406">Ion transport</keyword>
<keyword evidence="4 8" id="KW-1133">Transmembrane helix</keyword>